<evidence type="ECO:0000259" key="11">
    <source>
        <dbReference type="PROSITE" id="PS51193"/>
    </source>
</evidence>
<dbReference type="SMART" id="SM00487">
    <property type="entry name" value="DEXDc"/>
    <property type="match status" value="1"/>
</dbReference>
<sequence>MSPVPAHRALLAAAVEAIGGSPRPGQLEMADAVDRAMDEGIHLLVQAGTGTGKSLGYLAPALARAVDHDTRVIVATATLALQAQLAHKDIPAALKAAAATLKRTPRTAVLKGRSNHACLYRVRDGVRPDQDALLTGGQLTADQSAAGDPDSRLGAEVVMLREWAEDQADRGLLGDRDDAPDHSPRAWSQVSVPARECLGTRCPFAEECLFEVARQKAREADLVVTNHALLAIDALNDGNVLPEHEVVIIDEAHEVVDRFTGAASALLTPTLVTAVAKRAASWLDDNLAADLLDQADTLHEALEATEPGRVTDPGASLIVAAQSLRDLSRSAVSALGRRDEGEEAGADAERTQAQGAMREVFEVAERIAALATADVVWISESEYTGRAAQVAPLKVAGLLRANVLSGATTILTSATLKIGGEFTSAARDVGLQPGERVDDTPEVLDTEMAWRGVDVGSPFDYRSQGILYVGRDLPRPRRDGIAEEVLDDLAELVWAAGGRTLGLFASQRNAVRAAEHLRHALPKVPVLCQGEGHLAGLTRQFIDDPATCLFGTLSLWQGVDVPGDTCRLVVIDKIPFPRPDDPLTQARSQAVQEAGGNGFMTVSAGHAALLLAQGSGRLIRRADDKGVVAVLDPRLVTARYGSFLRASMPGFWTTTDREVAIGALKRLS</sequence>
<keyword evidence="4 12" id="KW-0347">Helicase</keyword>
<name>A0A448NWD5_9ACTN</name>
<evidence type="ECO:0000256" key="4">
    <source>
        <dbReference type="ARBA" id="ARBA00022806"/>
    </source>
</evidence>
<dbReference type="Pfam" id="PF00270">
    <property type="entry name" value="DEAD"/>
    <property type="match status" value="1"/>
</dbReference>
<dbReference type="Proteomes" id="UP000277858">
    <property type="component" value="Chromosome"/>
</dbReference>
<dbReference type="Pfam" id="PF13307">
    <property type="entry name" value="Helicase_C_2"/>
    <property type="match status" value="1"/>
</dbReference>
<dbReference type="SMART" id="SM00491">
    <property type="entry name" value="HELICc2"/>
    <property type="match status" value="1"/>
</dbReference>
<evidence type="ECO:0000256" key="8">
    <source>
        <dbReference type="ARBA" id="ARBA00048954"/>
    </source>
</evidence>
<dbReference type="SUPFAM" id="SSF52540">
    <property type="entry name" value="P-loop containing nucleoside triphosphate hydrolases"/>
    <property type="match status" value="1"/>
</dbReference>
<keyword evidence="5" id="KW-0067">ATP-binding</keyword>
<dbReference type="Gene3D" id="3.40.50.300">
    <property type="entry name" value="P-loop containing nucleotide triphosphate hydrolases"/>
    <property type="match status" value="2"/>
</dbReference>
<proteinExistence type="inferred from homology"/>
<comment type="catalytic activity">
    <reaction evidence="8">
        <text>ATP + H2O = ADP + phosphate + H(+)</text>
        <dbReference type="Rhea" id="RHEA:13065"/>
        <dbReference type="ChEBI" id="CHEBI:15377"/>
        <dbReference type="ChEBI" id="CHEBI:15378"/>
        <dbReference type="ChEBI" id="CHEBI:30616"/>
        <dbReference type="ChEBI" id="CHEBI:43474"/>
        <dbReference type="ChEBI" id="CHEBI:456216"/>
        <dbReference type="EC" id="5.6.2.3"/>
    </reaction>
</comment>
<dbReference type="STRING" id="1122997.GCA_000425285_01355"/>
<dbReference type="GO" id="GO:0016818">
    <property type="term" value="F:hydrolase activity, acting on acid anhydrides, in phosphorus-containing anhydrides"/>
    <property type="evidence" value="ECO:0007669"/>
    <property type="project" value="InterPro"/>
</dbReference>
<keyword evidence="2" id="KW-0547">Nucleotide-binding</keyword>
<protein>
    <recommendedName>
        <fullName evidence="9">ATP-dependent helicase DinG</fullName>
        <ecNumber evidence="7">5.6.2.3</ecNumber>
    </recommendedName>
    <alternativeName>
        <fullName evidence="10">DNA 5'-3' helicase DinG</fullName>
    </alternativeName>
</protein>
<organism evidence="12 13">
    <name type="scientific">Acidipropionibacterium jensenii</name>
    <dbReference type="NCBI Taxonomy" id="1749"/>
    <lineage>
        <taxon>Bacteria</taxon>
        <taxon>Bacillati</taxon>
        <taxon>Actinomycetota</taxon>
        <taxon>Actinomycetes</taxon>
        <taxon>Propionibacteriales</taxon>
        <taxon>Propionibacteriaceae</taxon>
        <taxon>Acidipropionibacterium</taxon>
    </lineage>
</organism>
<keyword evidence="3 12" id="KW-0378">Hydrolase</keyword>
<dbReference type="FunFam" id="3.40.50.300:FF:000437">
    <property type="entry name" value="ATP-dependent DNA helicase DinG"/>
    <property type="match status" value="1"/>
</dbReference>
<keyword evidence="13" id="KW-1185">Reference proteome</keyword>
<dbReference type="InterPro" id="IPR027417">
    <property type="entry name" value="P-loop_NTPase"/>
</dbReference>
<gene>
    <name evidence="12" type="primary">dinG</name>
    <name evidence="12" type="ORF">NCTC13652_00421</name>
</gene>
<dbReference type="PANTHER" id="PTHR11472:SF34">
    <property type="entry name" value="REGULATOR OF TELOMERE ELONGATION HELICASE 1"/>
    <property type="match status" value="1"/>
</dbReference>
<dbReference type="GO" id="GO:0003676">
    <property type="term" value="F:nucleic acid binding"/>
    <property type="evidence" value="ECO:0007669"/>
    <property type="project" value="InterPro"/>
</dbReference>
<dbReference type="EMBL" id="LR134473">
    <property type="protein sequence ID" value="VEI02250.1"/>
    <property type="molecule type" value="Genomic_DNA"/>
</dbReference>
<dbReference type="InterPro" id="IPR006555">
    <property type="entry name" value="ATP-dep_Helicase_C"/>
</dbReference>
<dbReference type="InterPro" id="IPR014013">
    <property type="entry name" value="Helic_SF1/SF2_ATP-bd_DinG/Rad3"/>
</dbReference>
<dbReference type="RefSeq" id="WP_028702975.1">
    <property type="nucleotide sequence ID" value="NZ_CP040635.1"/>
</dbReference>
<evidence type="ECO:0000313" key="12">
    <source>
        <dbReference type="EMBL" id="VEI02250.1"/>
    </source>
</evidence>
<feature type="domain" description="Helicase ATP-binding" evidence="11">
    <location>
        <begin position="12"/>
        <end position="303"/>
    </location>
</feature>
<evidence type="ECO:0000256" key="10">
    <source>
        <dbReference type="ARBA" id="ARBA00079061"/>
    </source>
</evidence>
<dbReference type="EC" id="5.6.2.3" evidence="7"/>
<dbReference type="GeneID" id="82885832"/>
<dbReference type="OrthoDB" id="9805194at2"/>
<evidence type="ECO:0000256" key="9">
    <source>
        <dbReference type="ARBA" id="ARBA00073590"/>
    </source>
</evidence>
<dbReference type="GO" id="GO:0006139">
    <property type="term" value="P:nucleobase-containing compound metabolic process"/>
    <property type="evidence" value="ECO:0007669"/>
    <property type="project" value="InterPro"/>
</dbReference>
<comment type="cofactor">
    <cofactor evidence="1">
        <name>[4Fe-4S] cluster</name>
        <dbReference type="ChEBI" id="CHEBI:49883"/>
    </cofactor>
</comment>
<dbReference type="AlphaFoldDB" id="A0A448NWD5"/>
<evidence type="ECO:0000256" key="1">
    <source>
        <dbReference type="ARBA" id="ARBA00001966"/>
    </source>
</evidence>
<comment type="similarity">
    <text evidence="6">Belongs to the helicase family. DinG subfamily.</text>
</comment>
<evidence type="ECO:0000256" key="6">
    <source>
        <dbReference type="ARBA" id="ARBA00038058"/>
    </source>
</evidence>
<dbReference type="GO" id="GO:0043139">
    <property type="term" value="F:5'-3' DNA helicase activity"/>
    <property type="evidence" value="ECO:0007669"/>
    <property type="project" value="UniProtKB-EC"/>
</dbReference>
<evidence type="ECO:0000256" key="7">
    <source>
        <dbReference type="ARBA" id="ARBA00044969"/>
    </source>
</evidence>
<reference evidence="12 13" key="1">
    <citation type="submission" date="2018-12" db="EMBL/GenBank/DDBJ databases">
        <authorList>
            <consortium name="Pathogen Informatics"/>
        </authorList>
    </citation>
    <scope>NUCLEOTIDE SEQUENCE [LARGE SCALE GENOMIC DNA]</scope>
    <source>
        <strain evidence="12 13">NCTC13652</strain>
    </source>
</reference>
<dbReference type="PROSITE" id="PS51193">
    <property type="entry name" value="HELICASE_ATP_BIND_2"/>
    <property type="match status" value="1"/>
</dbReference>
<dbReference type="InterPro" id="IPR014001">
    <property type="entry name" value="Helicase_ATP-bd"/>
</dbReference>
<evidence type="ECO:0000256" key="3">
    <source>
        <dbReference type="ARBA" id="ARBA00022801"/>
    </source>
</evidence>
<dbReference type="PANTHER" id="PTHR11472">
    <property type="entry name" value="DNA REPAIR DEAD HELICASE RAD3/XP-D SUBFAMILY MEMBER"/>
    <property type="match status" value="1"/>
</dbReference>
<accession>A0A448NWD5</accession>
<evidence type="ECO:0000256" key="5">
    <source>
        <dbReference type="ARBA" id="ARBA00022840"/>
    </source>
</evidence>
<dbReference type="InterPro" id="IPR011545">
    <property type="entry name" value="DEAD/DEAH_box_helicase_dom"/>
</dbReference>
<dbReference type="GO" id="GO:0005524">
    <property type="term" value="F:ATP binding"/>
    <property type="evidence" value="ECO:0007669"/>
    <property type="project" value="UniProtKB-KW"/>
</dbReference>
<dbReference type="InterPro" id="IPR045028">
    <property type="entry name" value="DinG/Rad3-like"/>
</dbReference>
<evidence type="ECO:0000313" key="13">
    <source>
        <dbReference type="Proteomes" id="UP000277858"/>
    </source>
</evidence>
<evidence type="ECO:0000256" key="2">
    <source>
        <dbReference type="ARBA" id="ARBA00022741"/>
    </source>
</evidence>